<reference evidence="2" key="3">
    <citation type="submission" date="2025-09" db="UniProtKB">
        <authorList>
            <consortium name="Ensembl"/>
        </authorList>
    </citation>
    <scope>IDENTIFICATION</scope>
</reference>
<name>G3WD96_SARHA</name>
<dbReference type="Pfam" id="PF15123">
    <property type="entry name" value="DUF4562"/>
    <property type="match status" value="1"/>
</dbReference>
<dbReference type="eggNOG" id="ENOG502S3MZ">
    <property type="taxonomic scope" value="Eukaryota"/>
</dbReference>
<evidence type="ECO:0000313" key="2">
    <source>
        <dbReference type="Ensembl" id="ENSSHAP00000013401.2"/>
    </source>
</evidence>
<feature type="transmembrane region" description="Helical" evidence="1">
    <location>
        <begin position="173"/>
        <end position="195"/>
    </location>
</feature>
<dbReference type="HOGENOM" id="CLU_105465_0_0_1"/>
<gene>
    <name evidence="2" type="primary">SPMIP2</name>
</gene>
<feature type="transmembrane region" description="Helical" evidence="1">
    <location>
        <begin position="201"/>
        <end position="220"/>
    </location>
</feature>
<dbReference type="AlphaFoldDB" id="G3WD96"/>
<dbReference type="Proteomes" id="UP000007648">
    <property type="component" value="Unassembled WGS sequence"/>
</dbReference>
<proteinExistence type="predicted"/>
<sequence length="236" mass="27287">MGRRIIFTGPDGIKDYKAKCPANTTYTGEKRPVLGATSDLNYLWRAAPKRSFAPIQKHFYVHEIGWGIPELSCINESRLTTGVNIKRGEFRKRVEEIISHRYQNPWYPKPQILDLQGPGSRANLSWNIGDHENITERNSKWATVVRNLKNAPVRFPACPKLPKVTEKSSSVRYFPFFIIIKFYSIVMHCRCSLLYSNCSLSSHNLYSFFILLWLCVNFFFKLSSFTSKFSSLHPSH</sequence>
<accession>G3WD96</accession>
<dbReference type="PANTHER" id="PTHR34833:SF1">
    <property type="entry name" value="GENE, 17359-RELATED"/>
    <property type="match status" value="1"/>
</dbReference>
<keyword evidence="1" id="KW-0472">Membrane</keyword>
<protein>
    <submittedName>
        <fullName evidence="2">Uncharacterized protein</fullName>
    </submittedName>
</protein>
<dbReference type="GeneTree" id="ENSGT00390000012736"/>
<dbReference type="PANTHER" id="PTHR34833">
    <property type="entry name" value="GENE, 17359-RELATED"/>
    <property type="match status" value="1"/>
</dbReference>
<keyword evidence="3" id="KW-1185">Reference proteome</keyword>
<keyword evidence="1" id="KW-1133">Transmembrane helix</keyword>
<evidence type="ECO:0000313" key="3">
    <source>
        <dbReference type="Proteomes" id="UP000007648"/>
    </source>
</evidence>
<evidence type="ECO:0000256" key="1">
    <source>
        <dbReference type="SAM" id="Phobius"/>
    </source>
</evidence>
<reference evidence="2" key="2">
    <citation type="submission" date="2025-08" db="UniProtKB">
        <authorList>
            <consortium name="Ensembl"/>
        </authorList>
    </citation>
    <scope>IDENTIFICATION</scope>
</reference>
<organism evidence="2 3">
    <name type="scientific">Sarcophilus harrisii</name>
    <name type="common">Tasmanian devil</name>
    <name type="synonym">Sarcophilus laniarius</name>
    <dbReference type="NCBI Taxonomy" id="9305"/>
    <lineage>
        <taxon>Eukaryota</taxon>
        <taxon>Metazoa</taxon>
        <taxon>Chordata</taxon>
        <taxon>Craniata</taxon>
        <taxon>Vertebrata</taxon>
        <taxon>Euteleostomi</taxon>
        <taxon>Mammalia</taxon>
        <taxon>Metatheria</taxon>
        <taxon>Dasyuromorphia</taxon>
        <taxon>Dasyuridae</taxon>
        <taxon>Sarcophilus</taxon>
    </lineage>
</organism>
<dbReference type="FunCoup" id="G3WD96">
    <property type="interactions" value="4"/>
</dbReference>
<dbReference type="Ensembl" id="ENSSHAT00000013512.2">
    <property type="protein sequence ID" value="ENSSHAP00000013401.2"/>
    <property type="gene ID" value="ENSSHAG00000011457.2"/>
</dbReference>
<keyword evidence="1" id="KW-0812">Transmembrane</keyword>
<dbReference type="InterPro" id="IPR027814">
    <property type="entry name" value="DUF4562"/>
</dbReference>
<dbReference type="InParanoid" id="G3WD96"/>
<reference evidence="2 3" key="1">
    <citation type="journal article" date="2011" name="Proc. Natl. Acad. Sci. U.S.A.">
        <title>Genetic diversity and population structure of the endangered marsupial Sarcophilus harrisii (Tasmanian devil).</title>
        <authorList>
            <person name="Miller W."/>
            <person name="Hayes V.M."/>
            <person name="Ratan A."/>
            <person name="Petersen D.C."/>
            <person name="Wittekindt N.E."/>
            <person name="Miller J."/>
            <person name="Walenz B."/>
            <person name="Knight J."/>
            <person name="Qi J."/>
            <person name="Zhao F."/>
            <person name="Wang Q."/>
            <person name="Bedoya-Reina O.C."/>
            <person name="Katiyar N."/>
            <person name="Tomsho L.P."/>
            <person name="Kasson L.M."/>
            <person name="Hardie R.A."/>
            <person name="Woodbridge P."/>
            <person name="Tindall E.A."/>
            <person name="Bertelsen M.F."/>
            <person name="Dixon D."/>
            <person name="Pyecroft S."/>
            <person name="Helgen K.M."/>
            <person name="Lesk A.M."/>
            <person name="Pringle T.H."/>
            <person name="Patterson N."/>
            <person name="Zhang Y."/>
            <person name="Kreiss A."/>
            <person name="Woods G.M."/>
            <person name="Jones M.E."/>
            <person name="Schuster S.C."/>
        </authorList>
    </citation>
    <scope>NUCLEOTIDE SEQUENCE [LARGE SCALE GENOMIC DNA]</scope>
</reference>